<gene>
    <name evidence="2" type="ORF">Gilli_2955</name>
</gene>
<evidence type="ECO:0008006" key="4">
    <source>
        <dbReference type="Google" id="ProtNLM"/>
    </source>
</evidence>
<feature type="chain" id="PRO_5003560313" description="GLPGLI family protein" evidence="1">
    <location>
        <begin position="19"/>
        <end position="257"/>
    </location>
</feature>
<evidence type="ECO:0000256" key="1">
    <source>
        <dbReference type="SAM" id="SignalP"/>
    </source>
</evidence>
<evidence type="ECO:0000313" key="3">
    <source>
        <dbReference type="Proteomes" id="UP000003844"/>
    </source>
</evidence>
<protein>
    <recommendedName>
        <fullName evidence="4">GLPGLI family protein</fullName>
    </recommendedName>
</protein>
<dbReference type="EMBL" id="JH594606">
    <property type="protein sequence ID" value="EHQ03565.1"/>
    <property type="molecule type" value="Genomic_DNA"/>
</dbReference>
<reference evidence="3" key="1">
    <citation type="journal article" date="2012" name="Stand. Genomic Sci.">
        <title>Genome sequence of the Antarctic rhodopsins-containing flavobacterium Gillisia limnaea type strain (R-8282(T)).</title>
        <authorList>
            <person name="Riedel T."/>
            <person name="Held B."/>
            <person name="Nolan M."/>
            <person name="Lucas S."/>
            <person name="Lapidus A."/>
            <person name="Tice H."/>
            <person name="Del Rio T.G."/>
            <person name="Cheng J.F."/>
            <person name="Han C."/>
            <person name="Tapia R."/>
            <person name="Goodwin L.A."/>
            <person name="Pitluck S."/>
            <person name="Liolios K."/>
            <person name="Mavromatis K."/>
            <person name="Pagani I."/>
            <person name="Ivanova N."/>
            <person name="Mikhailova N."/>
            <person name="Pati A."/>
            <person name="Chen A."/>
            <person name="Palaniappan K."/>
            <person name="Land M."/>
            <person name="Rohde M."/>
            <person name="Tindall B.J."/>
            <person name="Detter J.C."/>
            <person name="Goker M."/>
            <person name="Bristow J."/>
            <person name="Eisen J.A."/>
            <person name="Markowitz V."/>
            <person name="Hugenholtz P."/>
            <person name="Kyrpides N.C."/>
            <person name="Klenk H.P."/>
            <person name="Woyke T."/>
        </authorList>
    </citation>
    <scope>NUCLEOTIDE SEQUENCE [LARGE SCALE GENOMIC DNA]</scope>
    <source>
        <strain evidence="3">DSM 15749 / LMG 21470 / R-8282</strain>
    </source>
</reference>
<dbReference type="AlphaFoldDB" id="H2BS39"/>
<dbReference type="STRING" id="865937.Gilli_2955"/>
<sequence length="257" mass="30343">MKMYLFLPFILIFSNSYAQKLTDKFQYKVTYKLTYKLDSTALDEPKSEYMILYAGDKLSKFSSRAKTLSNPNVVQGNSGHTSREALTKFHYEILKEAQSGNLHYTLKIPKMDDTFYYIEEMDQFEWTILPENKKIKDFKVQKATTSFAGRDYIAWFTPEIPIAEGPYKFNGLPGLILEIADTKEQWVFEFFGLEKLSPKVSYKLNLNQFAKTDKEQLQDLWYRYRKDPFSYSNNPIIQTSLFHKRCTKNMWNLLLKC</sequence>
<name>H2BS39_GILLR</name>
<keyword evidence="1" id="KW-0732">Signal</keyword>
<dbReference type="Proteomes" id="UP000003844">
    <property type="component" value="Unassembled WGS sequence"/>
</dbReference>
<dbReference type="Pfam" id="PF09697">
    <property type="entry name" value="Porph_ging"/>
    <property type="match status" value="1"/>
</dbReference>
<dbReference type="NCBIfam" id="TIGR01200">
    <property type="entry name" value="GLPGLI"/>
    <property type="match status" value="1"/>
</dbReference>
<dbReference type="InterPro" id="IPR005901">
    <property type="entry name" value="GLPGLI"/>
</dbReference>
<proteinExistence type="predicted"/>
<dbReference type="eggNOG" id="ENOG5030R4Q">
    <property type="taxonomic scope" value="Bacteria"/>
</dbReference>
<accession>H2BS39</accession>
<dbReference type="HOGENOM" id="CLU_066214_0_1_10"/>
<organism evidence="2 3">
    <name type="scientific">Gillisia limnaea (strain DSM 15749 / LMG 21470 / R-8282)</name>
    <dbReference type="NCBI Taxonomy" id="865937"/>
    <lineage>
        <taxon>Bacteria</taxon>
        <taxon>Pseudomonadati</taxon>
        <taxon>Bacteroidota</taxon>
        <taxon>Flavobacteriia</taxon>
        <taxon>Flavobacteriales</taxon>
        <taxon>Flavobacteriaceae</taxon>
        <taxon>Gillisia</taxon>
    </lineage>
</organism>
<evidence type="ECO:0000313" key="2">
    <source>
        <dbReference type="EMBL" id="EHQ03565.1"/>
    </source>
</evidence>
<keyword evidence="3" id="KW-1185">Reference proteome</keyword>
<feature type="signal peptide" evidence="1">
    <location>
        <begin position="1"/>
        <end position="18"/>
    </location>
</feature>